<name>A0AAU9CI94_9BACT</name>
<evidence type="ECO:0000313" key="2">
    <source>
        <dbReference type="EMBL" id="BDD08990.1"/>
    </source>
</evidence>
<dbReference type="Proteomes" id="UP001348817">
    <property type="component" value="Chromosome"/>
</dbReference>
<organism evidence="2 3">
    <name type="scientific">Fulvitalea axinellae</name>
    <dbReference type="NCBI Taxonomy" id="1182444"/>
    <lineage>
        <taxon>Bacteria</taxon>
        <taxon>Pseudomonadati</taxon>
        <taxon>Bacteroidota</taxon>
        <taxon>Cytophagia</taxon>
        <taxon>Cytophagales</taxon>
        <taxon>Persicobacteraceae</taxon>
        <taxon>Fulvitalea</taxon>
    </lineage>
</organism>
<protein>
    <recommendedName>
        <fullName evidence="4">Lipocalin-like domain-containing protein</fullName>
    </recommendedName>
</protein>
<evidence type="ECO:0000256" key="1">
    <source>
        <dbReference type="SAM" id="SignalP"/>
    </source>
</evidence>
<dbReference type="AlphaFoldDB" id="A0AAU9CI94"/>
<dbReference type="KEGG" id="fax:FUAX_14220"/>
<feature type="chain" id="PRO_5043515805" description="Lipocalin-like domain-containing protein" evidence="1">
    <location>
        <begin position="23"/>
        <end position="184"/>
    </location>
</feature>
<proteinExistence type="predicted"/>
<sequence length="184" mass="20875">MTKKKMRVALSVVFYAVVGLFACSTEDVSVNLPHSAKHIEHMLFRHNEEKDKAGKVTRTHKKWKLIYKSEGGKEVALNDCEKKETVEVMLQLDEEGKLYYPIWRPVAGDGCGESSGIASWKLVTVTGFDDVITGYNLRLKFTPTDSVDFKIDNIRPCELRLSRKGSRGNQPLELIYEADETFCL</sequence>
<keyword evidence="3" id="KW-1185">Reference proteome</keyword>
<evidence type="ECO:0008006" key="4">
    <source>
        <dbReference type="Google" id="ProtNLM"/>
    </source>
</evidence>
<evidence type="ECO:0000313" key="3">
    <source>
        <dbReference type="Proteomes" id="UP001348817"/>
    </source>
</evidence>
<accession>A0AAU9CI94</accession>
<gene>
    <name evidence="2" type="ORF">FUAX_14220</name>
</gene>
<feature type="signal peptide" evidence="1">
    <location>
        <begin position="1"/>
        <end position="22"/>
    </location>
</feature>
<dbReference type="EMBL" id="AP025314">
    <property type="protein sequence ID" value="BDD08990.1"/>
    <property type="molecule type" value="Genomic_DNA"/>
</dbReference>
<dbReference type="PROSITE" id="PS51257">
    <property type="entry name" value="PROKAR_LIPOPROTEIN"/>
    <property type="match status" value="1"/>
</dbReference>
<dbReference type="RefSeq" id="WP_338394215.1">
    <property type="nucleotide sequence ID" value="NZ_AP025314.1"/>
</dbReference>
<keyword evidence="1" id="KW-0732">Signal</keyword>
<reference evidence="2 3" key="1">
    <citation type="submission" date="2021-12" db="EMBL/GenBank/DDBJ databases">
        <title>Genome sequencing of bacteria with rrn-lacking chromosome and rrn-plasmid.</title>
        <authorList>
            <person name="Anda M."/>
            <person name="Iwasaki W."/>
        </authorList>
    </citation>
    <scope>NUCLEOTIDE SEQUENCE [LARGE SCALE GENOMIC DNA]</scope>
    <source>
        <strain evidence="2 3">DSM 100852</strain>
    </source>
</reference>